<dbReference type="Pfam" id="PF02086">
    <property type="entry name" value="MethyltransfD12"/>
    <property type="match status" value="1"/>
</dbReference>
<organism evidence="7">
    <name type="scientific">hydrothermal vent metagenome</name>
    <dbReference type="NCBI Taxonomy" id="652676"/>
    <lineage>
        <taxon>unclassified sequences</taxon>
        <taxon>metagenomes</taxon>
        <taxon>ecological metagenomes</taxon>
    </lineage>
</organism>
<keyword evidence="5" id="KW-0949">S-adenosyl-L-methionine</keyword>
<dbReference type="GO" id="GO:0032259">
    <property type="term" value="P:methylation"/>
    <property type="evidence" value="ECO:0007669"/>
    <property type="project" value="UniProtKB-KW"/>
</dbReference>
<dbReference type="InterPro" id="IPR023095">
    <property type="entry name" value="Ade_MeTrfase_dom_2"/>
</dbReference>
<comment type="catalytic activity">
    <reaction evidence="6">
        <text>a 2'-deoxyadenosine in DNA + S-adenosyl-L-methionine = an N(6)-methyl-2'-deoxyadenosine in DNA + S-adenosyl-L-homocysteine + H(+)</text>
        <dbReference type="Rhea" id="RHEA:15197"/>
        <dbReference type="Rhea" id="RHEA-COMP:12418"/>
        <dbReference type="Rhea" id="RHEA-COMP:12419"/>
        <dbReference type="ChEBI" id="CHEBI:15378"/>
        <dbReference type="ChEBI" id="CHEBI:57856"/>
        <dbReference type="ChEBI" id="CHEBI:59789"/>
        <dbReference type="ChEBI" id="CHEBI:90615"/>
        <dbReference type="ChEBI" id="CHEBI:90616"/>
        <dbReference type="EC" id="2.1.1.72"/>
    </reaction>
</comment>
<dbReference type="PRINTS" id="PR00505">
    <property type="entry name" value="D12N6MTFRASE"/>
</dbReference>
<dbReference type="SUPFAM" id="SSF53335">
    <property type="entry name" value="S-adenosyl-L-methionine-dependent methyltransferases"/>
    <property type="match status" value="1"/>
</dbReference>
<dbReference type="EMBL" id="FPHN01000154">
    <property type="protein sequence ID" value="SFV63503.1"/>
    <property type="molecule type" value="Genomic_DNA"/>
</dbReference>
<evidence type="ECO:0000256" key="1">
    <source>
        <dbReference type="ARBA" id="ARBA00006594"/>
    </source>
</evidence>
<dbReference type="InterPro" id="IPR012327">
    <property type="entry name" value="MeTrfase_D12"/>
</dbReference>
<evidence type="ECO:0000313" key="7">
    <source>
        <dbReference type="EMBL" id="SFV63503.1"/>
    </source>
</evidence>
<dbReference type="GO" id="GO:0009007">
    <property type="term" value="F:site-specific DNA-methyltransferase (adenine-specific) activity"/>
    <property type="evidence" value="ECO:0007669"/>
    <property type="project" value="UniProtKB-EC"/>
</dbReference>
<proteinExistence type="inferred from homology"/>
<evidence type="ECO:0000256" key="2">
    <source>
        <dbReference type="ARBA" id="ARBA00011900"/>
    </source>
</evidence>
<dbReference type="AlphaFoldDB" id="A0A1W1CCS3"/>
<sequence length="350" mass="41131">MKFKRLKAPFGWLGGKSQLANDIVKLMPEHKMYVEVFGGGLNVLYAKEKIRLEVVNDINGELINLHRHIRKSPKSLSFYLKQFLISRELFYDMKFKRFKPRNDIERAAVYYYLISQSFGCKCDNFAMSTKSFRKPNDIYKSFHKWSNRLKHTTIENMSFEKLIKTYDKEGAFFYCDPPYYKTEKYYKNIGEFGEREHRLLADVLRGSKGKWLVSYNDCEFIRELYRGFNILESKEIEYLLGKNVHGKRKVVRVIVIINENKVFIDTDSVLSANCSIEHNPSTGDRELMLRIIHKYGGFTLLEVSNKEEGNQIVESISNEKNKTSIAIEKKQYELFKDGCEYALNLLPKVE</sequence>
<name>A0A1W1CCS3_9ZZZZ</name>
<evidence type="ECO:0000256" key="5">
    <source>
        <dbReference type="ARBA" id="ARBA00022691"/>
    </source>
</evidence>
<dbReference type="GO" id="GO:0009307">
    <property type="term" value="P:DNA restriction-modification system"/>
    <property type="evidence" value="ECO:0007669"/>
    <property type="project" value="InterPro"/>
</dbReference>
<comment type="similarity">
    <text evidence="1">Belongs to the N(4)/N(6)-methyltransferase family.</text>
</comment>
<evidence type="ECO:0000256" key="4">
    <source>
        <dbReference type="ARBA" id="ARBA00022679"/>
    </source>
</evidence>
<dbReference type="GO" id="GO:1904047">
    <property type="term" value="F:S-adenosyl-L-methionine binding"/>
    <property type="evidence" value="ECO:0007669"/>
    <property type="project" value="TreeGrafter"/>
</dbReference>
<reference evidence="7" key="1">
    <citation type="submission" date="2016-10" db="EMBL/GenBank/DDBJ databases">
        <authorList>
            <person name="de Groot N.N."/>
        </authorList>
    </citation>
    <scope>NUCLEOTIDE SEQUENCE</scope>
</reference>
<dbReference type="GO" id="GO:0006298">
    <property type="term" value="P:mismatch repair"/>
    <property type="evidence" value="ECO:0007669"/>
    <property type="project" value="TreeGrafter"/>
</dbReference>
<dbReference type="Gene3D" id="1.10.1020.10">
    <property type="entry name" value="Adenine-specific Methyltransferase, Domain 2"/>
    <property type="match status" value="1"/>
</dbReference>
<accession>A0A1W1CCS3</accession>
<dbReference type="Gene3D" id="3.40.50.150">
    <property type="entry name" value="Vaccinia Virus protein VP39"/>
    <property type="match status" value="1"/>
</dbReference>
<keyword evidence="3" id="KW-0489">Methyltransferase</keyword>
<evidence type="ECO:0000256" key="3">
    <source>
        <dbReference type="ARBA" id="ARBA00022603"/>
    </source>
</evidence>
<dbReference type="InterPro" id="IPR029063">
    <property type="entry name" value="SAM-dependent_MTases_sf"/>
</dbReference>
<dbReference type="EC" id="2.1.1.72" evidence="2"/>
<dbReference type="GO" id="GO:0043565">
    <property type="term" value="F:sequence-specific DNA binding"/>
    <property type="evidence" value="ECO:0007669"/>
    <property type="project" value="TreeGrafter"/>
</dbReference>
<protein>
    <recommendedName>
        <fullName evidence="2">site-specific DNA-methyltransferase (adenine-specific)</fullName>
        <ecNumber evidence="2">2.1.1.72</ecNumber>
    </recommendedName>
</protein>
<gene>
    <name evidence="7" type="ORF">MNB_SV-14-1020</name>
</gene>
<dbReference type="PANTHER" id="PTHR30481">
    <property type="entry name" value="DNA ADENINE METHYLASE"/>
    <property type="match status" value="1"/>
</dbReference>
<keyword evidence="4" id="KW-0808">Transferase</keyword>
<evidence type="ECO:0000256" key="6">
    <source>
        <dbReference type="ARBA" id="ARBA00047942"/>
    </source>
</evidence>